<dbReference type="RefSeq" id="WP_066884336.1">
    <property type="nucleotide sequence ID" value="NZ_CP171739.1"/>
</dbReference>
<dbReference type="InterPro" id="IPR036271">
    <property type="entry name" value="Tet_transcr_reg_TetR-rel_C_sf"/>
</dbReference>
<evidence type="ECO:0000313" key="7">
    <source>
        <dbReference type="EMBL" id="KWX08406.1"/>
    </source>
</evidence>
<dbReference type="Proteomes" id="UP000070659">
    <property type="component" value="Unassembled WGS sequence"/>
</dbReference>
<reference evidence="7 9" key="1">
    <citation type="submission" date="2015-02" db="EMBL/GenBank/DDBJ databases">
        <title>Physiological reanalysis, assessment of diazotrophy, and genome sequences of multiple isolates of Streptomyces thermoautotrophicus.</title>
        <authorList>
            <person name="MacKellar D.C."/>
            <person name="Lieber L."/>
            <person name="Norman J."/>
            <person name="Bolger A."/>
            <person name="Tobin C."/>
            <person name="Murray J.W."/>
            <person name="Prell J."/>
        </authorList>
    </citation>
    <scope>NUCLEOTIDE SEQUENCE [LARGE SCALE GENOMIC DNA]</scope>
    <source>
        <strain evidence="7 9">UBT1</strain>
    </source>
</reference>
<dbReference type="Pfam" id="PF13305">
    <property type="entry name" value="TetR_C_33"/>
    <property type="match status" value="1"/>
</dbReference>
<dbReference type="PROSITE" id="PS50977">
    <property type="entry name" value="HTH_TETR_2"/>
    <property type="match status" value="1"/>
</dbReference>
<protein>
    <submittedName>
        <fullName evidence="7">Transcriptional regulator</fullName>
    </submittedName>
</protein>
<dbReference type="EMBL" id="JYIK01000983">
    <property type="protein sequence ID" value="KWX08406.1"/>
    <property type="molecule type" value="Genomic_DNA"/>
</dbReference>
<dbReference type="SUPFAM" id="SSF46689">
    <property type="entry name" value="Homeodomain-like"/>
    <property type="match status" value="1"/>
</dbReference>
<dbReference type="InterPro" id="IPR050109">
    <property type="entry name" value="HTH-type_TetR-like_transc_reg"/>
</dbReference>
<evidence type="ECO:0000313" key="6">
    <source>
        <dbReference type="EMBL" id="KWX05022.1"/>
    </source>
</evidence>
<dbReference type="Gene3D" id="1.10.10.60">
    <property type="entry name" value="Homeodomain-like"/>
    <property type="match status" value="1"/>
</dbReference>
<name>A0A132NEI4_9ACTN</name>
<reference evidence="8" key="2">
    <citation type="submission" date="2015-02" db="EMBL/GenBank/DDBJ databases">
        <title>Physiological reanalysis, assessment of diazotrophy, and genome sequences of multiple isolates of Streptomyces thermoautotrophicus.</title>
        <authorList>
            <person name="MacKellar D.C."/>
            <person name="Lieber L."/>
            <person name="Norman J."/>
            <person name="Bolger A."/>
            <person name="Tobin C."/>
            <person name="Murray J.W."/>
            <person name="Friesen M."/>
            <person name="Prell J."/>
        </authorList>
    </citation>
    <scope>NUCLEOTIDE SEQUENCE [LARGE SCALE GENOMIC DNA]</scope>
    <source>
        <strain evidence="8">UBT1</strain>
    </source>
</reference>
<evidence type="ECO:0000256" key="1">
    <source>
        <dbReference type="ARBA" id="ARBA00023015"/>
    </source>
</evidence>
<dbReference type="PANTHER" id="PTHR30055:SF239">
    <property type="entry name" value="TRANSCRIPTIONAL REGULATORY PROTEIN"/>
    <property type="match status" value="1"/>
</dbReference>
<gene>
    <name evidence="6" type="ORF">TH66_04495</name>
    <name evidence="7" type="ORF">TR74_15165</name>
</gene>
<comment type="caution">
    <text evidence="7">The sequence shown here is derived from an EMBL/GenBank/DDBJ whole genome shotgun (WGS) entry which is preliminary data.</text>
</comment>
<dbReference type="Proteomes" id="UP000070598">
    <property type="component" value="Unassembled WGS sequence"/>
</dbReference>
<dbReference type="PATRIC" id="fig|1469144.8.peg.4520"/>
<dbReference type="Gene3D" id="1.10.357.10">
    <property type="entry name" value="Tetracycline Repressor, domain 2"/>
    <property type="match status" value="1"/>
</dbReference>
<sequence>MPRRGLSRDRIVAEAAVVADEVGLDRLTLATVAKRLNVSLPGLYKHIDSLDGLRRDLAVLGVRELTAAMSAAAVGRSGRDALHAIARAYCDYAAAHPARCAASVRAPDPGDAEHLAVSEAAVNVLRAVLDGYGLGDDETIHAIRAVRVVLHGFVTLVAAGGFGLPQSTDVTLARLVDSLDATFTSWATGEEGGAPR</sequence>
<dbReference type="SUPFAM" id="SSF48498">
    <property type="entry name" value="Tetracyclin repressor-like, C-terminal domain"/>
    <property type="match status" value="1"/>
</dbReference>
<evidence type="ECO:0000256" key="2">
    <source>
        <dbReference type="ARBA" id="ARBA00023125"/>
    </source>
</evidence>
<proteinExistence type="predicted"/>
<dbReference type="InterPro" id="IPR025996">
    <property type="entry name" value="MT1864/Rv1816-like_C"/>
</dbReference>
<feature type="domain" description="HTH tetR-type" evidence="5">
    <location>
        <begin position="5"/>
        <end position="65"/>
    </location>
</feature>
<dbReference type="GO" id="GO:0003700">
    <property type="term" value="F:DNA-binding transcription factor activity"/>
    <property type="evidence" value="ECO:0007669"/>
    <property type="project" value="TreeGrafter"/>
</dbReference>
<dbReference type="OrthoDB" id="71867at2"/>
<dbReference type="AlphaFoldDB" id="A0A132NEI4"/>
<evidence type="ECO:0000256" key="3">
    <source>
        <dbReference type="ARBA" id="ARBA00023163"/>
    </source>
</evidence>
<evidence type="ECO:0000313" key="9">
    <source>
        <dbReference type="Proteomes" id="UP000070659"/>
    </source>
</evidence>
<evidence type="ECO:0000256" key="4">
    <source>
        <dbReference type="PROSITE-ProRule" id="PRU00335"/>
    </source>
</evidence>
<dbReference type="GO" id="GO:0000976">
    <property type="term" value="F:transcription cis-regulatory region binding"/>
    <property type="evidence" value="ECO:0007669"/>
    <property type="project" value="TreeGrafter"/>
</dbReference>
<dbReference type="InterPro" id="IPR009057">
    <property type="entry name" value="Homeodomain-like_sf"/>
</dbReference>
<evidence type="ECO:0000313" key="8">
    <source>
        <dbReference type="Proteomes" id="UP000070598"/>
    </source>
</evidence>
<keyword evidence="1" id="KW-0805">Transcription regulation</keyword>
<keyword evidence="2 4" id="KW-0238">DNA-binding</keyword>
<keyword evidence="3" id="KW-0804">Transcription</keyword>
<evidence type="ECO:0000259" key="5">
    <source>
        <dbReference type="PROSITE" id="PS50977"/>
    </source>
</evidence>
<dbReference type="InterPro" id="IPR001647">
    <property type="entry name" value="HTH_TetR"/>
</dbReference>
<organism evidence="7 8">
    <name type="scientific">Carbonactinospora thermoautotrophica</name>
    <dbReference type="NCBI Taxonomy" id="1469144"/>
    <lineage>
        <taxon>Bacteria</taxon>
        <taxon>Bacillati</taxon>
        <taxon>Actinomycetota</taxon>
        <taxon>Actinomycetes</taxon>
        <taxon>Kitasatosporales</taxon>
        <taxon>Carbonactinosporaceae</taxon>
        <taxon>Carbonactinospora</taxon>
    </lineage>
</organism>
<dbReference type="EMBL" id="JYIJ01000013">
    <property type="protein sequence ID" value="KWX05022.1"/>
    <property type="molecule type" value="Genomic_DNA"/>
</dbReference>
<dbReference type="PANTHER" id="PTHR30055">
    <property type="entry name" value="HTH-TYPE TRANSCRIPTIONAL REGULATOR RUTR"/>
    <property type="match status" value="1"/>
</dbReference>
<feature type="DNA-binding region" description="H-T-H motif" evidence="4">
    <location>
        <begin position="28"/>
        <end position="47"/>
    </location>
</feature>
<accession>A0A132NEI4</accession>